<proteinExistence type="predicted"/>
<evidence type="ECO:0000256" key="2">
    <source>
        <dbReference type="SAM" id="MobiDB-lite"/>
    </source>
</evidence>
<feature type="coiled-coil region" evidence="1">
    <location>
        <begin position="191"/>
        <end position="237"/>
    </location>
</feature>
<evidence type="ECO:0000313" key="3">
    <source>
        <dbReference type="EMBL" id="API58456.1"/>
    </source>
</evidence>
<keyword evidence="1" id="KW-0175">Coiled coil</keyword>
<protein>
    <recommendedName>
        <fullName evidence="5">Scaffolding protein</fullName>
    </recommendedName>
</protein>
<feature type="region of interest" description="Disordered" evidence="2">
    <location>
        <begin position="38"/>
        <end position="110"/>
    </location>
</feature>
<dbReference type="AlphaFoldDB" id="A0A1L3ZS54"/>
<sequence>MTITTMTTQDTGVFNATGSFDSLDDGAEAILKRWVDAGSLSTDDGGAKKPQVDETDLEDDNETDDEEGNTDEETDGSDDADQDEGSDEGDDSDEEEDVQPTKAGDDALVEVTIDGETRTVSVKDLKRLYGQEASLTRKSQEVAEHRKKAEETGAKHAAALQLLVERANKKFEPYANVDWLVAQQQLDPDDFASLRQQAKEAHDEIQYLNTEVDNFVKQNEARRREDLQAAAKEAIADITNPESPNHIKDWSQDIYNDIRSYAVKEGLPETEVNQVVNPTVLKLLYKAMRYDKATKEVVTKKKALSPKKVMKSDKKSANITNKNGEAQEVAKKFKSSGTVDDAVELMLARWKSQAED</sequence>
<dbReference type="STRING" id="1921510.BSL82_03365"/>
<dbReference type="Proteomes" id="UP000182063">
    <property type="component" value="Chromosome"/>
</dbReference>
<name>A0A1L3ZS54_9SPHN</name>
<feature type="compositionally biased region" description="Acidic residues" evidence="2">
    <location>
        <begin position="53"/>
        <end position="98"/>
    </location>
</feature>
<dbReference type="EMBL" id="CP018221">
    <property type="protein sequence ID" value="API58456.1"/>
    <property type="molecule type" value="Genomic_DNA"/>
</dbReference>
<evidence type="ECO:0008006" key="5">
    <source>
        <dbReference type="Google" id="ProtNLM"/>
    </source>
</evidence>
<keyword evidence="4" id="KW-1185">Reference proteome</keyword>
<feature type="region of interest" description="Disordered" evidence="2">
    <location>
        <begin position="1"/>
        <end position="21"/>
    </location>
</feature>
<evidence type="ECO:0000256" key="1">
    <source>
        <dbReference type="SAM" id="Coils"/>
    </source>
</evidence>
<feature type="region of interest" description="Disordered" evidence="2">
    <location>
        <begin position="306"/>
        <end position="325"/>
    </location>
</feature>
<reference evidence="4" key="1">
    <citation type="submission" date="2016-11" db="EMBL/GenBank/DDBJ databases">
        <title>Complete Genome Sequence of alachlor-degrading Sphingomonas sp. strain JJ-A5.</title>
        <authorList>
            <person name="Lee H."/>
            <person name="Ka J.-O."/>
        </authorList>
    </citation>
    <scope>NUCLEOTIDE SEQUENCE [LARGE SCALE GENOMIC DNA]</scope>
    <source>
        <strain evidence="4">JJ-A5</strain>
    </source>
</reference>
<dbReference type="KEGG" id="sphj:BSL82_03365"/>
<feature type="compositionally biased region" description="Low complexity" evidence="2">
    <location>
        <begin position="1"/>
        <end position="11"/>
    </location>
</feature>
<gene>
    <name evidence="3" type="ORF">BSL82_03365</name>
</gene>
<organism evidence="3 4">
    <name type="scientific">Tardibacter chloracetimidivorans</name>
    <dbReference type="NCBI Taxonomy" id="1921510"/>
    <lineage>
        <taxon>Bacteria</taxon>
        <taxon>Pseudomonadati</taxon>
        <taxon>Pseudomonadota</taxon>
        <taxon>Alphaproteobacteria</taxon>
        <taxon>Sphingomonadales</taxon>
        <taxon>Sphingomonadaceae</taxon>
        <taxon>Tardibacter</taxon>
    </lineage>
</organism>
<evidence type="ECO:0000313" key="4">
    <source>
        <dbReference type="Proteomes" id="UP000182063"/>
    </source>
</evidence>
<accession>A0A1L3ZS54</accession>